<sequence length="355" mass="36848">MTINDVLAALGVVLNGIPQALLAATYGFASIPTAFGFIVGAVACLLYGSAIPISFQAETIALAGMLGKDIRERLSIILFSGITMVILGLTGILSTIVNFAGSTIINAMMAGVGIMLTRISLAGLKESKVVTASSIVSAFITYFFFGQNLVYTIVVCVIFSSLVANIFKINFGGGIIENYKKIEIKKPIINLSVIRGALALACLTIGANIAFGNITASMTGKYEANIDYLTIYSGLADAVSSLFGGGPVEAIISATAAAPNPLSSGILMMVIMAVILFFGLLPKISKYIPGHSVHGFLFILGAIVTVPTNASLAFSGGTPQDYVVAATAMTVTAANDPFIGLLVALVVKYIFIFIG</sequence>
<dbReference type="HOGENOM" id="CLU_782333_0_0_0"/>
<dbReference type="EMBL" id="AE009951">
    <property type="protein sequence ID" value="AAL94156.1"/>
    <property type="molecule type" value="Genomic_DNA"/>
</dbReference>
<reference evidence="4" key="2">
    <citation type="journal article" date="2018" name="MSphere">
        <title>Fusobacterium Genomics Using MinION and Illumina Sequencing Enables Genome Completion and Correction.</title>
        <authorList>
            <person name="Todd S.M."/>
            <person name="Settlage R.E."/>
            <person name="Lahmers K.K."/>
            <person name="Slade D.J."/>
        </authorList>
    </citation>
    <scope>NUCLEOTIDE SEQUENCE [LARGE SCALE GENOMIC DNA]</scope>
    <source>
        <strain evidence="4">ATCC 25586</strain>
    </source>
</reference>
<evidence type="ECO:0000256" key="1">
    <source>
        <dbReference type="SAM" id="Phobius"/>
    </source>
</evidence>
<feature type="transmembrane region" description="Helical" evidence="1">
    <location>
        <begin position="33"/>
        <end position="53"/>
    </location>
</feature>
<accession>Q8RHG4</accession>
<dbReference type="EnsemblBacteria" id="AAL94156">
    <property type="protein sequence ID" value="AAL94156"/>
    <property type="gene ID" value="FN2072"/>
</dbReference>
<feature type="transmembrane region" description="Helical" evidence="1">
    <location>
        <begin position="262"/>
        <end position="281"/>
    </location>
</feature>
<reference evidence="3" key="3">
    <citation type="submission" date="2018-03" db="EMBL/GenBank/DDBJ databases">
        <title>Complete Fusobacterium genomes using hybrid Minion sequencing.</title>
        <authorList>
            <person name="Slade D.J."/>
            <person name="Lahmers K."/>
        </authorList>
    </citation>
    <scope>NUCLEOTIDE SEQUENCE</scope>
    <source>
        <strain evidence="3">ATCC 25586</strain>
    </source>
</reference>
<feature type="transmembrane region" description="Helical" evidence="1">
    <location>
        <begin position="337"/>
        <end position="354"/>
    </location>
</feature>
<name>Q8RHG4_FUSNN</name>
<dbReference type="PATRIC" id="fig|190304.8.peg.534"/>
<dbReference type="PaxDb" id="190304-FN2072"/>
<reference evidence="2" key="1">
    <citation type="journal article" date="2002" name="J. Bacteriol.">
        <title>Genome sequence and analysis of the oral bacterium Fusobacterium nucleatum strain ATCC 25586.</title>
        <authorList>
            <person name="Kapatral V."/>
            <person name="Anderson I."/>
            <person name="Ivanova N."/>
            <person name="Reznik G."/>
            <person name="Los T."/>
            <person name="Lykidis A."/>
            <person name="Bhattacharyya A."/>
            <person name="Bartman A."/>
            <person name="Gardner W."/>
            <person name="Grechkin G."/>
            <person name="Zhu L."/>
            <person name="Vasieva O."/>
            <person name="Chu L."/>
            <person name="Kogan Y."/>
            <person name="Chaga O."/>
            <person name="Goltsman E."/>
            <person name="Bernal A."/>
            <person name="Larsen N."/>
            <person name="D'Souza M."/>
            <person name="Walunas T."/>
            <person name="Pusch G."/>
            <person name="Haselkorn R."/>
            <person name="Fonstein M."/>
            <person name="Kyrpides N."/>
            <person name="Overbeek R."/>
        </authorList>
    </citation>
    <scope>NUCLEOTIDE SEQUENCE [LARGE SCALE GENOMIC DNA]</scope>
    <source>
        <strain evidence="2">ATCC 25586</strain>
    </source>
</reference>
<proteinExistence type="predicted"/>
<dbReference type="STRING" id="190304.FN2072"/>
<dbReference type="BioCyc" id="FNUC190304:G1FZS-557-MONOMER"/>
<keyword evidence="1" id="KW-0812">Transmembrane</keyword>
<evidence type="ECO:0000313" key="2">
    <source>
        <dbReference type="EMBL" id="AAL94156.1"/>
    </source>
</evidence>
<dbReference type="EMBL" id="CP028101">
    <property type="protein sequence ID" value="AVQ14461.1"/>
    <property type="molecule type" value="Genomic_DNA"/>
</dbReference>
<feature type="transmembrane region" description="Helical" evidence="1">
    <location>
        <begin position="74"/>
        <end position="93"/>
    </location>
</feature>
<dbReference type="RefSeq" id="WP_011016016.1">
    <property type="nucleotide sequence ID" value="NZ_CP028101.1"/>
</dbReference>
<keyword evidence="1" id="KW-1133">Transmembrane helix</keyword>
<feature type="transmembrane region" description="Helical" evidence="1">
    <location>
        <begin position="151"/>
        <end position="167"/>
    </location>
</feature>
<feature type="transmembrane region" description="Helical" evidence="1">
    <location>
        <begin position="293"/>
        <end position="317"/>
    </location>
</feature>
<evidence type="ECO:0000313" key="3">
    <source>
        <dbReference type="EMBL" id="AVQ14461.1"/>
    </source>
</evidence>
<feature type="transmembrane region" description="Helical" evidence="1">
    <location>
        <begin position="129"/>
        <end position="145"/>
    </location>
</feature>
<keyword evidence="1" id="KW-0472">Membrane</keyword>
<dbReference type="AlphaFoldDB" id="Q8RHG4"/>
<gene>
    <name evidence="2" type="ordered locus">FN2072</name>
    <name evidence="3" type="ORF">C7Y58_02515</name>
</gene>
<feature type="transmembrane region" description="Helical" evidence="1">
    <location>
        <begin position="188"/>
        <end position="211"/>
    </location>
</feature>
<dbReference type="eggNOG" id="COG0659">
    <property type="taxonomic scope" value="Bacteria"/>
</dbReference>
<keyword evidence="4" id="KW-1185">Reference proteome</keyword>
<evidence type="ECO:0000313" key="4">
    <source>
        <dbReference type="Proteomes" id="UP000241660"/>
    </source>
</evidence>
<dbReference type="InParanoid" id="Q8RHG4"/>
<dbReference type="Proteomes" id="UP000241660">
    <property type="component" value="Chromosome"/>
</dbReference>
<dbReference type="KEGG" id="fnu:FN2072"/>
<protein>
    <submittedName>
        <fullName evidence="2">Guanine-hypoxanthine permease</fullName>
    </submittedName>
    <submittedName>
        <fullName evidence="3">NCS2 family permease</fullName>
    </submittedName>
</protein>
<dbReference type="GeneID" id="79782923"/>
<organism evidence="2">
    <name type="scientific">Fusobacterium nucleatum subsp. nucleatum (strain ATCC 25586 / DSM 15643 / BCRC 10681 / CIP 101130 / JCM 8532 / KCTC 2640 / LMG 13131 / VPI 4355)</name>
    <dbReference type="NCBI Taxonomy" id="190304"/>
    <lineage>
        <taxon>Bacteria</taxon>
        <taxon>Fusobacteriati</taxon>
        <taxon>Fusobacteriota</taxon>
        <taxon>Fusobacteriia</taxon>
        <taxon>Fusobacteriales</taxon>
        <taxon>Fusobacteriaceae</taxon>
        <taxon>Fusobacterium</taxon>
    </lineage>
</organism>
<feature type="transmembrane region" description="Helical" evidence="1">
    <location>
        <begin position="99"/>
        <end position="117"/>
    </location>
</feature>